<evidence type="ECO:0000256" key="4">
    <source>
        <dbReference type="ARBA" id="ARBA00022842"/>
    </source>
</evidence>
<comment type="similarity">
    <text evidence="1 6">Belongs to the phosphohexose mutase family.</text>
</comment>
<dbReference type="FunFam" id="3.40.120.10:FF:000001">
    <property type="entry name" value="Phosphoglucosamine mutase"/>
    <property type="match status" value="1"/>
</dbReference>
<dbReference type="EMBL" id="QOVW01000077">
    <property type="protein sequence ID" value="RDB35699.1"/>
    <property type="molecule type" value="Genomic_DNA"/>
</dbReference>
<feature type="domain" description="Alpha-D-phosphohexomutase alpha/beta/alpha" evidence="10">
    <location>
        <begin position="260"/>
        <end position="369"/>
    </location>
</feature>
<dbReference type="AlphaFoldDB" id="A0A369KM22"/>
<dbReference type="Gene3D" id="3.30.310.50">
    <property type="entry name" value="Alpha-D-phosphohexomutase, C-terminal domain"/>
    <property type="match status" value="1"/>
</dbReference>
<sequence length="449" mass="49126">MAKYFGTDGMRGEANMGFMTPSMLLKLAQSFGVILKKRSQRPKVLIGKDTRVSGYMIEGILSSGLCSVGVDVLFVGPLPTPGIAYLTRGMRANAGMVISASHNSFQDNGIKLFDHNGFKLPDSEEAFIEQLMDSPDLDNYLVKSENLGRAKRIDDAIGQYAVFLKERFPKNLKLDGKTIVLDCAHGAGYKVAPKVFEELGAKVISIHNDPNGFNINLNSGALHPHVLAQKVKEYNADIGFALDGDADRLIVVDEQGQILDGDSIIVMCALEMQAQNQLKNNGVCVTVMSNKGLDVALQKTGIQVIRTNVGDRSVMEGMLANDFVLGGEQSGHLIFLDSSTTGDAIIACLKILEMMCYTNKKISQLTSVMMKFPQVTKNVRVSAKPPLETLFKTLAIVREFEEELGTSGRILMRYSGTEPLARITLEGPSRHRIEEMANIIEKIFLSEIG</sequence>
<reference evidence="11" key="1">
    <citation type="submission" date="2018-04" db="EMBL/GenBank/DDBJ databases">
        <title>Draft genome sequence of the Candidatus Spirobacillus cienkowskii, a pathogen of freshwater Daphnia species, reconstructed from hemolymph metagenomic reads.</title>
        <authorList>
            <person name="Bresciani L."/>
            <person name="Lemos L.N."/>
            <person name="Wale N."/>
            <person name="Lin J.Y."/>
            <person name="Fernandes G.R."/>
            <person name="Duffy M.A."/>
            <person name="Rodrigues J.M."/>
        </authorList>
    </citation>
    <scope>NUCLEOTIDE SEQUENCE [LARGE SCALE GENOMIC DNA]</scope>
    <source>
        <strain evidence="11">Binning01</strain>
    </source>
</reference>
<evidence type="ECO:0000313" key="11">
    <source>
        <dbReference type="EMBL" id="RDB35699.1"/>
    </source>
</evidence>
<evidence type="ECO:0000259" key="8">
    <source>
        <dbReference type="Pfam" id="PF02878"/>
    </source>
</evidence>
<dbReference type="PANTHER" id="PTHR42946">
    <property type="entry name" value="PHOSPHOHEXOSE MUTASE"/>
    <property type="match status" value="1"/>
</dbReference>
<evidence type="ECO:0000259" key="7">
    <source>
        <dbReference type="Pfam" id="PF00408"/>
    </source>
</evidence>
<dbReference type="CDD" id="cd05802">
    <property type="entry name" value="GlmM"/>
    <property type="match status" value="1"/>
</dbReference>
<dbReference type="InterPro" id="IPR005841">
    <property type="entry name" value="Alpha-D-phosphohexomutase_SF"/>
</dbReference>
<feature type="domain" description="Alpha-D-phosphohexomutase alpha/beta/alpha" evidence="9">
    <location>
        <begin position="160"/>
        <end position="256"/>
    </location>
</feature>
<dbReference type="GO" id="GO:0004615">
    <property type="term" value="F:phosphomannomutase activity"/>
    <property type="evidence" value="ECO:0007669"/>
    <property type="project" value="TreeGrafter"/>
</dbReference>
<dbReference type="GO" id="GO:0009252">
    <property type="term" value="P:peptidoglycan biosynthetic process"/>
    <property type="evidence" value="ECO:0007669"/>
    <property type="project" value="TreeGrafter"/>
</dbReference>
<feature type="binding site" evidence="6">
    <location>
        <position position="243"/>
    </location>
    <ligand>
        <name>Mg(2+)</name>
        <dbReference type="ChEBI" id="CHEBI:18420"/>
    </ligand>
</feature>
<dbReference type="Pfam" id="PF02880">
    <property type="entry name" value="PGM_PMM_III"/>
    <property type="match status" value="1"/>
</dbReference>
<dbReference type="GO" id="GO:0008966">
    <property type="term" value="F:phosphoglucosamine mutase activity"/>
    <property type="evidence" value="ECO:0007669"/>
    <property type="project" value="UniProtKB-UniRule"/>
</dbReference>
<dbReference type="EC" id="5.4.2.10" evidence="6"/>
<dbReference type="NCBIfam" id="NF008139">
    <property type="entry name" value="PRK10887.1"/>
    <property type="match status" value="1"/>
</dbReference>
<accession>A0A369KM22</accession>
<evidence type="ECO:0000259" key="10">
    <source>
        <dbReference type="Pfam" id="PF02880"/>
    </source>
</evidence>
<dbReference type="InterPro" id="IPR036900">
    <property type="entry name" value="A-D-PHexomutase_C_sf"/>
</dbReference>
<keyword evidence="2 6" id="KW-0597">Phosphoprotein</keyword>
<dbReference type="InterPro" id="IPR005843">
    <property type="entry name" value="A-D-PHexomutase_C"/>
</dbReference>
<keyword evidence="3 6" id="KW-0479">Metal-binding</keyword>
<evidence type="ECO:0000313" key="12">
    <source>
        <dbReference type="Proteomes" id="UP000253934"/>
    </source>
</evidence>
<dbReference type="FunFam" id="3.40.120.10:FF:000003">
    <property type="entry name" value="Phosphoglucosamine mutase"/>
    <property type="match status" value="1"/>
</dbReference>
<name>A0A369KM22_9BACT</name>
<comment type="caution">
    <text evidence="11">The sequence shown here is derived from an EMBL/GenBank/DDBJ whole genome shotgun (WGS) entry which is preliminary data.</text>
</comment>
<comment type="function">
    <text evidence="6">Catalyzes the conversion of glucosamine-6-phosphate to glucosamine-1-phosphate.</text>
</comment>
<dbReference type="InterPro" id="IPR005845">
    <property type="entry name" value="A-D-PHexomutase_a/b/a-II"/>
</dbReference>
<dbReference type="GO" id="GO:0006048">
    <property type="term" value="P:UDP-N-acetylglucosamine biosynthetic process"/>
    <property type="evidence" value="ECO:0007669"/>
    <property type="project" value="TreeGrafter"/>
</dbReference>
<evidence type="ECO:0000259" key="9">
    <source>
        <dbReference type="Pfam" id="PF02879"/>
    </source>
</evidence>
<comment type="cofactor">
    <cofactor evidence="6">
        <name>Mg(2+)</name>
        <dbReference type="ChEBI" id="CHEBI:18420"/>
    </cofactor>
    <text evidence="6">Binds 1 Mg(2+) ion per subunit.</text>
</comment>
<dbReference type="InterPro" id="IPR006352">
    <property type="entry name" value="GlmM_bact"/>
</dbReference>
<feature type="binding site" evidence="6">
    <location>
        <position position="245"/>
    </location>
    <ligand>
        <name>Mg(2+)</name>
        <dbReference type="ChEBI" id="CHEBI:18420"/>
    </ligand>
</feature>
<evidence type="ECO:0000256" key="6">
    <source>
        <dbReference type="HAMAP-Rule" id="MF_01554"/>
    </source>
</evidence>
<feature type="binding site" description="via phosphate group" evidence="6">
    <location>
        <position position="101"/>
    </location>
    <ligand>
        <name>Mg(2+)</name>
        <dbReference type="ChEBI" id="CHEBI:18420"/>
    </ligand>
</feature>
<dbReference type="PANTHER" id="PTHR42946:SF1">
    <property type="entry name" value="PHOSPHOGLUCOMUTASE (ALPHA-D-GLUCOSE-1,6-BISPHOSPHATE-DEPENDENT)"/>
    <property type="match status" value="1"/>
</dbReference>
<dbReference type="GO" id="GO:0000287">
    <property type="term" value="F:magnesium ion binding"/>
    <property type="evidence" value="ECO:0007669"/>
    <property type="project" value="UniProtKB-UniRule"/>
</dbReference>
<dbReference type="InterPro" id="IPR005846">
    <property type="entry name" value="A-D-PHexomutase_a/b/a-III"/>
</dbReference>
<feature type="domain" description="Alpha-D-phosphohexomutase alpha/beta/alpha" evidence="8">
    <location>
        <begin position="3"/>
        <end position="134"/>
    </location>
</feature>
<dbReference type="RefSeq" id="WP_338635428.1">
    <property type="nucleotide sequence ID" value="NZ_CP146516.1"/>
</dbReference>
<dbReference type="PRINTS" id="PR00509">
    <property type="entry name" value="PGMPMM"/>
</dbReference>
<dbReference type="Pfam" id="PF02878">
    <property type="entry name" value="PGM_PMM_I"/>
    <property type="match status" value="1"/>
</dbReference>
<dbReference type="GO" id="GO:0005975">
    <property type="term" value="P:carbohydrate metabolic process"/>
    <property type="evidence" value="ECO:0007669"/>
    <property type="project" value="InterPro"/>
</dbReference>
<dbReference type="Gene3D" id="3.40.120.10">
    <property type="entry name" value="Alpha-D-Glucose-1,6-Bisphosphate, subunit A, domain 3"/>
    <property type="match status" value="3"/>
</dbReference>
<evidence type="ECO:0000256" key="1">
    <source>
        <dbReference type="ARBA" id="ARBA00010231"/>
    </source>
</evidence>
<dbReference type="Pfam" id="PF02879">
    <property type="entry name" value="PGM_PMM_II"/>
    <property type="match status" value="1"/>
</dbReference>
<feature type="domain" description="Alpha-D-phosphohexomutase C-terminal" evidence="7">
    <location>
        <begin position="378"/>
        <end position="440"/>
    </location>
</feature>
<organism evidence="11 12">
    <name type="scientific">Spirobacillus cienkowskii</name>
    <dbReference type="NCBI Taxonomy" id="495820"/>
    <lineage>
        <taxon>Bacteria</taxon>
        <taxon>Pseudomonadati</taxon>
        <taxon>Bdellovibrionota</taxon>
        <taxon>Oligoflexia</taxon>
        <taxon>Silvanigrellales</taxon>
        <taxon>Spirobacillus</taxon>
    </lineage>
</organism>
<feature type="binding site" evidence="6">
    <location>
        <position position="247"/>
    </location>
    <ligand>
        <name>Mg(2+)</name>
        <dbReference type="ChEBI" id="CHEBI:18420"/>
    </ligand>
</feature>
<dbReference type="NCBIfam" id="TIGR01455">
    <property type="entry name" value="glmM"/>
    <property type="match status" value="1"/>
</dbReference>
<dbReference type="InterPro" id="IPR050060">
    <property type="entry name" value="Phosphoglucosamine_mutase"/>
</dbReference>
<evidence type="ECO:0000256" key="5">
    <source>
        <dbReference type="ARBA" id="ARBA00023235"/>
    </source>
</evidence>
<comment type="catalytic activity">
    <reaction evidence="6">
        <text>alpha-D-glucosamine 1-phosphate = D-glucosamine 6-phosphate</text>
        <dbReference type="Rhea" id="RHEA:23424"/>
        <dbReference type="ChEBI" id="CHEBI:58516"/>
        <dbReference type="ChEBI" id="CHEBI:58725"/>
        <dbReference type="EC" id="5.4.2.10"/>
    </reaction>
</comment>
<evidence type="ECO:0000256" key="2">
    <source>
        <dbReference type="ARBA" id="ARBA00022553"/>
    </source>
</evidence>
<dbReference type="SUPFAM" id="SSF53738">
    <property type="entry name" value="Phosphoglucomutase, first 3 domains"/>
    <property type="match status" value="3"/>
</dbReference>
<protein>
    <recommendedName>
        <fullName evidence="6">Phosphoglucosamine mutase</fullName>
        <ecNumber evidence="6">5.4.2.10</ecNumber>
    </recommendedName>
</protein>
<dbReference type="GO" id="GO:0005829">
    <property type="term" value="C:cytosol"/>
    <property type="evidence" value="ECO:0007669"/>
    <property type="project" value="TreeGrafter"/>
</dbReference>
<dbReference type="HAMAP" id="MF_01554_B">
    <property type="entry name" value="GlmM_B"/>
    <property type="match status" value="1"/>
</dbReference>
<keyword evidence="5 6" id="KW-0413">Isomerase</keyword>
<dbReference type="SUPFAM" id="SSF55957">
    <property type="entry name" value="Phosphoglucomutase, C-terminal domain"/>
    <property type="match status" value="1"/>
</dbReference>
<feature type="active site" description="Phosphoserine intermediate" evidence="6">
    <location>
        <position position="101"/>
    </location>
</feature>
<evidence type="ECO:0000256" key="3">
    <source>
        <dbReference type="ARBA" id="ARBA00022723"/>
    </source>
</evidence>
<keyword evidence="12" id="KW-1185">Reference proteome</keyword>
<dbReference type="Proteomes" id="UP000253934">
    <property type="component" value="Unassembled WGS sequence"/>
</dbReference>
<dbReference type="Pfam" id="PF00408">
    <property type="entry name" value="PGM_PMM_IV"/>
    <property type="match status" value="1"/>
</dbReference>
<dbReference type="InterPro" id="IPR016055">
    <property type="entry name" value="A-D-PHexomutase_a/b/a-I/II/III"/>
</dbReference>
<feature type="modified residue" description="Phosphoserine" evidence="6">
    <location>
        <position position="101"/>
    </location>
</feature>
<dbReference type="InterPro" id="IPR005844">
    <property type="entry name" value="A-D-PHexomutase_a/b/a-I"/>
</dbReference>
<comment type="PTM">
    <text evidence="6">Activated by phosphorylation.</text>
</comment>
<proteinExistence type="inferred from homology"/>
<keyword evidence="4 6" id="KW-0460">Magnesium</keyword>
<gene>
    <name evidence="6" type="primary">glmM</name>
    <name evidence="11" type="ORF">DCC88_08710</name>
</gene>